<evidence type="ECO:0000256" key="1">
    <source>
        <dbReference type="SAM" id="MobiDB-lite"/>
    </source>
</evidence>
<dbReference type="RefSeq" id="WP_261401928.1">
    <property type="nucleotide sequence ID" value="NZ_CP081869.1"/>
</dbReference>
<dbReference type="Proteomes" id="UP000825701">
    <property type="component" value="Chromosome"/>
</dbReference>
<dbReference type="EMBL" id="CP081869">
    <property type="protein sequence ID" value="QZN98936.1"/>
    <property type="molecule type" value="Genomic_DNA"/>
</dbReference>
<organism evidence="2 3">
    <name type="scientific">Chenggangzhangella methanolivorans</name>
    <dbReference type="NCBI Taxonomy" id="1437009"/>
    <lineage>
        <taxon>Bacteria</taxon>
        <taxon>Pseudomonadati</taxon>
        <taxon>Pseudomonadota</taxon>
        <taxon>Alphaproteobacteria</taxon>
        <taxon>Hyphomicrobiales</taxon>
        <taxon>Methylopilaceae</taxon>
        <taxon>Chenggangzhangella</taxon>
    </lineage>
</organism>
<reference evidence="2" key="1">
    <citation type="submission" date="2021-08" db="EMBL/GenBank/DDBJ databases">
        <authorList>
            <person name="Zhang H."/>
            <person name="Xu M."/>
            <person name="Yu Z."/>
            <person name="Yang L."/>
            <person name="Cai Y."/>
        </authorList>
    </citation>
    <scope>NUCLEOTIDE SEQUENCE</scope>
    <source>
        <strain evidence="2">CHL1</strain>
    </source>
</reference>
<proteinExistence type="predicted"/>
<sequence length="82" mass="8843">MLPTIVGALSDPASPRQAELVCPDESDPQTDPDTEDFAPRIDTVAACIELLPEETTPEDDPQAASAHETRMAANDRLREEAP</sequence>
<keyword evidence="3" id="KW-1185">Reference proteome</keyword>
<protein>
    <submittedName>
        <fullName evidence="2">Uncharacterized protein</fullName>
    </submittedName>
</protein>
<dbReference type="AlphaFoldDB" id="A0A9E6UK76"/>
<accession>A0A9E6UK76</accession>
<evidence type="ECO:0000313" key="3">
    <source>
        <dbReference type="Proteomes" id="UP000825701"/>
    </source>
</evidence>
<name>A0A9E6UK76_9HYPH</name>
<feature type="region of interest" description="Disordered" evidence="1">
    <location>
        <begin position="53"/>
        <end position="82"/>
    </location>
</feature>
<feature type="compositionally biased region" description="Acidic residues" evidence="1">
    <location>
        <begin position="22"/>
        <end position="36"/>
    </location>
</feature>
<dbReference type="KEGG" id="cmet:K6K41_18795"/>
<evidence type="ECO:0000313" key="2">
    <source>
        <dbReference type="EMBL" id="QZN98936.1"/>
    </source>
</evidence>
<feature type="region of interest" description="Disordered" evidence="1">
    <location>
        <begin position="1"/>
        <end position="37"/>
    </location>
</feature>
<feature type="compositionally biased region" description="Basic and acidic residues" evidence="1">
    <location>
        <begin position="67"/>
        <end position="82"/>
    </location>
</feature>
<gene>
    <name evidence="2" type="ORF">K6K41_18795</name>
</gene>